<dbReference type="UniPathway" id="UPA00143"/>
<feature type="domain" description="SIAH-type" evidence="5">
    <location>
        <begin position="44"/>
        <end position="102"/>
    </location>
</feature>
<keyword evidence="3" id="KW-0862">Zinc</keyword>
<proteinExistence type="predicted"/>
<accession>A0A0Q3FWC6</accession>
<keyword evidence="2 4" id="KW-0863">Zinc-finger</keyword>
<dbReference type="OrthoDB" id="4788989at2759"/>
<dbReference type="PROSITE" id="PS51081">
    <property type="entry name" value="ZF_SIAH"/>
    <property type="match status" value="1"/>
</dbReference>
<organism evidence="6">
    <name type="scientific">Brachypodium distachyon</name>
    <name type="common">Purple false brome</name>
    <name type="synonym">Trachynia distachya</name>
    <dbReference type="NCBI Taxonomy" id="15368"/>
    <lineage>
        <taxon>Eukaryota</taxon>
        <taxon>Viridiplantae</taxon>
        <taxon>Streptophyta</taxon>
        <taxon>Embryophyta</taxon>
        <taxon>Tracheophyta</taxon>
        <taxon>Spermatophyta</taxon>
        <taxon>Magnoliopsida</taxon>
        <taxon>Liliopsida</taxon>
        <taxon>Poales</taxon>
        <taxon>Poaceae</taxon>
        <taxon>BOP clade</taxon>
        <taxon>Pooideae</taxon>
        <taxon>Stipodae</taxon>
        <taxon>Brachypodieae</taxon>
        <taxon>Brachypodium</taxon>
    </lineage>
</organism>
<evidence type="ECO:0000256" key="1">
    <source>
        <dbReference type="ARBA" id="ARBA00022723"/>
    </source>
</evidence>
<dbReference type="GO" id="GO:0005737">
    <property type="term" value="C:cytoplasm"/>
    <property type="evidence" value="ECO:0000318"/>
    <property type="project" value="GO_Central"/>
</dbReference>
<keyword evidence="1" id="KW-0479">Metal-binding</keyword>
<dbReference type="InParanoid" id="A0A0Q3FWC6"/>
<reference evidence="6" key="2">
    <citation type="submission" date="2017-06" db="EMBL/GenBank/DDBJ databases">
        <title>WGS assembly of Brachypodium distachyon.</title>
        <authorList>
            <consortium name="The International Brachypodium Initiative"/>
            <person name="Lucas S."/>
            <person name="Harmon-Smith M."/>
            <person name="Lail K."/>
            <person name="Tice H."/>
            <person name="Grimwood J."/>
            <person name="Bruce D."/>
            <person name="Barry K."/>
            <person name="Shu S."/>
            <person name="Lindquist E."/>
            <person name="Wang M."/>
            <person name="Pitluck S."/>
            <person name="Vogel J.P."/>
            <person name="Garvin D.F."/>
            <person name="Mockler T.C."/>
            <person name="Schmutz J."/>
            <person name="Rokhsar D."/>
            <person name="Bevan M.W."/>
        </authorList>
    </citation>
    <scope>NUCLEOTIDE SEQUENCE</scope>
    <source>
        <strain evidence="6">Bd21</strain>
    </source>
</reference>
<reference evidence="6 7" key="1">
    <citation type="journal article" date="2010" name="Nature">
        <title>Genome sequencing and analysis of the model grass Brachypodium distachyon.</title>
        <authorList>
            <consortium name="International Brachypodium Initiative"/>
        </authorList>
    </citation>
    <scope>NUCLEOTIDE SEQUENCE [LARGE SCALE GENOMIC DNA]</scope>
    <source>
        <strain evidence="6 7">Bd21</strain>
    </source>
</reference>
<dbReference type="Proteomes" id="UP000008810">
    <property type="component" value="Chromosome 2"/>
</dbReference>
<evidence type="ECO:0000259" key="5">
    <source>
        <dbReference type="PROSITE" id="PS51081"/>
    </source>
</evidence>
<evidence type="ECO:0000256" key="3">
    <source>
        <dbReference type="ARBA" id="ARBA00022833"/>
    </source>
</evidence>
<dbReference type="Gene3D" id="3.30.40.10">
    <property type="entry name" value="Zinc/RING finger domain, C3HC4 (zinc finger)"/>
    <property type="match status" value="1"/>
</dbReference>
<dbReference type="GO" id="GO:0016567">
    <property type="term" value="P:protein ubiquitination"/>
    <property type="evidence" value="ECO:0007669"/>
    <property type="project" value="UniProtKB-UniPathway"/>
</dbReference>
<protein>
    <recommendedName>
        <fullName evidence="5">SIAH-type domain-containing protein</fullName>
    </recommendedName>
</protein>
<dbReference type="AlphaFoldDB" id="A0A0Q3FWC6"/>
<sequence length="280" mass="30161">MQCAVGHAICSSCHGSLPSKDRCHACSAGGGSNRCNALEKILESFRVPCPNAAFGCAAATSYHEAENHRGSCPHAPCFCPEPGCEAFAGDHGWPSTEMTMYGGGERLTLPVPEGTTTTRVLHHGGGGEGRPLFLVRFTTAPQFGTVVPVVCVDPHAVPGERKFRCHLVSGFPAMAWHQVSDFQVRSTNLSGGMPPPYGSCVLVAPEAGSITVSIAKIMRDTRGNEIQLKRTHTQWYNDPSLQLAVKIFQSQILLRPTYWSMVEVQHPLLIIGVQGQNNKL</sequence>
<dbReference type="PANTHER" id="PTHR10315">
    <property type="entry name" value="E3 UBIQUITIN PROTEIN LIGASE SIAH"/>
    <property type="match status" value="1"/>
</dbReference>
<evidence type="ECO:0000313" key="6">
    <source>
        <dbReference type="EMBL" id="KQK02493.1"/>
    </source>
</evidence>
<dbReference type="InterPro" id="IPR013010">
    <property type="entry name" value="Znf_SIAH"/>
</dbReference>
<evidence type="ECO:0000256" key="2">
    <source>
        <dbReference type="ARBA" id="ARBA00022771"/>
    </source>
</evidence>
<evidence type="ECO:0000256" key="4">
    <source>
        <dbReference type="PROSITE-ProRule" id="PRU00455"/>
    </source>
</evidence>
<evidence type="ECO:0000313" key="8">
    <source>
        <dbReference type="Proteomes" id="UP000008810"/>
    </source>
</evidence>
<keyword evidence="8" id="KW-1185">Reference proteome</keyword>
<dbReference type="EnsemblPlants" id="KQK02493">
    <property type="protein sequence ID" value="KQK02493"/>
    <property type="gene ID" value="BRADI_2g01791v3"/>
</dbReference>
<dbReference type="PANTHER" id="PTHR10315:SF165">
    <property type="entry name" value="RING-TYPE E3 UBIQUITIN TRANSFERASE"/>
    <property type="match status" value="1"/>
</dbReference>
<dbReference type="GO" id="GO:0061630">
    <property type="term" value="F:ubiquitin protein ligase activity"/>
    <property type="evidence" value="ECO:0000318"/>
    <property type="project" value="GO_Central"/>
</dbReference>
<dbReference type="InterPro" id="IPR013083">
    <property type="entry name" value="Znf_RING/FYVE/PHD"/>
</dbReference>
<dbReference type="ExpressionAtlas" id="A0A0Q3FWC6">
    <property type="expression patterns" value="baseline and differential"/>
</dbReference>
<dbReference type="STRING" id="15368.A0A0Q3FWC6"/>
<evidence type="ECO:0000313" key="7">
    <source>
        <dbReference type="EnsemblPlants" id="KQK02493"/>
    </source>
</evidence>
<name>A0A0Q3FWC6_BRADI</name>
<gene>
    <name evidence="6" type="ORF">BRADI_2g01791v3</name>
</gene>
<dbReference type="GO" id="GO:0008270">
    <property type="term" value="F:zinc ion binding"/>
    <property type="evidence" value="ECO:0007669"/>
    <property type="project" value="UniProtKB-KW"/>
</dbReference>
<reference evidence="7" key="3">
    <citation type="submission" date="2018-08" db="UniProtKB">
        <authorList>
            <consortium name="EnsemblPlants"/>
        </authorList>
    </citation>
    <scope>IDENTIFICATION</scope>
    <source>
        <strain evidence="7">cv. Bd21</strain>
    </source>
</reference>
<dbReference type="InterPro" id="IPR052088">
    <property type="entry name" value="E3_ubiquitin-ligase_SINA"/>
</dbReference>
<dbReference type="SUPFAM" id="SSF49599">
    <property type="entry name" value="TRAF domain-like"/>
    <property type="match status" value="1"/>
</dbReference>
<dbReference type="FunCoup" id="A0A0Q3FWC6">
    <property type="interactions" value="2"/>
</dbReference>
<dbReference type="Gramene" id="KQK02493">
    <property type="protein sequence ID" value="KQK02493"/>
    <property type="gene ID" value="BRADI_2g01791v3"/>
</dbReference>
<dbReference type="EMBL" id="CM000881">
    <property type="protein sequence ID" value="KQK02493.1"/>
    <property type="molecule type" value="Genomic_DNA"/>
</dbReference>